<sequence>MNFSLYIAKRYLRSKSSQNAVNVINFITFLVIVIGSAALFVVLSGFAGLKTFSLSFTSTFDPDLKALPATGKFFSISAAQENDLRAVNGVATYAKEIEEKVILSHREKSHIAYIKGVDANYNSVTGVDSTMIFGNWSINELQGVAGIGISRILGVTTNEFRRPMQILAPKPGKGSISQEAKPYNDIPLVISGFYGVEEALDKKYVFTQLSLAQALLEKDSSQISGINFKLDATKDPKLIRDGIQKIFGDKIVLKNRQEQNGTLHRMLNTENVATYLIFTLVLIIALFNVVGAITMMILDKQQNSKTLYNLGTTIKALRRIYFVQGVLVTSLGGLIGVVLGSLLIASQLAFGWLKITPSLAYPVEYQLQNVVIVLATIVVLGLLAAKIASSRVNQKLLA</sequence>
<dbReference type="Proteomes" id="UP000310017">
    <property type="component" value="Chromosome"/>
</dbReference>
<dbReference type="EMBL" id="CP040710">
    <property type="protein sequence ID" value="QCX01925.1"/>
    <property type="molecule type" value="Genomic_DNA"/>
</dbReference>
<proteinExistence type="inferred from homology"/>
<evidence type="ECO:0000256" key="6">
    <source>
        <dbReference type="ARBA" id="ARBA00023136"/>
    </source>
</evidence>
<feature type="transmembrane region" description="Helical" evidence="7">
    <location>
        <begin position="275"/>
        <end position="298"/>
    </location>
</feature>
<reference evidence="9 10" key="1">
    <citation type="submission" date="2019-05" db="EMBL/GenBank/DDBJ databases">
        <title>Genome sequencing of F202Z8.</title>
        <authorList>
            <person name="Kwon Y.M."/>
        </authorList>
    </citation>
    <scope>NUCLEOTIDE SEQUENCE [LARGE SCALE GENOMIC DNA]</scope>
    <source>
        <strain evidence="9 10">F202Z8</strain>
    </source>
</reference>
<evidence type="ECO:0000256" key="5">
    <source>
        <dbReference type="ARBA" id="ARBA00022989"/>
    </source>
</evidence>
<evidence type="ECO:0000256" key="4">
    <source>
        <dbReference type="ARBA" id="ARBA00022692"/>
    </source>
</evidence>
<gene>
    <name evidence="9" type="ORF">FGM00_18055</name>
</gene>
<evidence type="ECO:0000259" key="8">
    <source>
        <dbReference type="Pfam" id="PF02687"/>
    </source>
</evidence>
<organism evidence="9 10">
    <name type="scientific">Aggregatimonas sangjinii</name>
    <dbReference type="NCBI Taxonomy" id="2583587"/>
    <lineage>
        <taxon>Bacteria</taxon>
        <taxon>Pseudomonadati</taxon>
        <taxon>Bacteroidota</taxon>
        <taxon>Flavobacteriia</taxon>
        <taxon>Flavobacteriales</taxon>
        <taxon>Flavobacteriaceae</taxon>
        <taxon>Aggregatimonas</taxon>
    </lineage>
</organism>
<evidence type="ECO:0000256" key="2">
    <source>
        <dbReference type="ARBA" id="ARBA00005236"/>
    </source>
</evidence>
<dbReference type="GO" id="GO:0098797">
    <property type="term" value="C:plasma membrane protein complex"/>
    <property type="evidence" value="ECO:0007669"/>
    <property type="project" value="TreeGrafter"/>
</dbReference>
<keyword evidence="5 7" id="KW-1133">Transmembrane helix</keyword>
<dbReference type="InterPro" id="IPR051447">
    <property type="entry name" value="Lipoprotein-release_system"/>
</dbReference>
<feature type="transmembrane region" description="Helical" evidence="7">
    <location>
        <begin position="21"/>
        <end position="49"/>
    </location>
</feature>
<keyword evidence="10" id="KW-1185">Reference proteome</keyword>
<dbReference type="PANTHER" id="PTHR30489">
    <property type="entry name" value="LIPOPROTEIN-RELEASING SYSTEM TRANSMEMBRANE PROTEIN LOLE"/>
    <property type="match status" value="1"/>
</dbReference>
<comment type="similarity">
    <text evidence="2">Belongs to the ABC-4 integral membrane protein family. LolC/E subfamily.</text>
</comment>
<dbReference type="AlphaFoldDB" id="A0A5B7ST22"/>
<evidence type="ECO:0000256" key="7">
    <source>
        <dbReference type="SAM" id="Phobius"/>
    </source>
</evidence>
<keyword evidence="4 7" id="KW-0812">Transmembrane</keyword>
<evidence type="ECO:0000256" key="3">
    <source>
        <dbReference type="ARBA" id="ARBA00022475"/>
    </source>
</evidence>
<dbReference type="GO" id="GO:0044874">
    <property type="term" value="P:lipoprotein localization to outer membrane"/>
    <property type="evidence" value="ECO:0007669"/>
    <property type="project" value="TreeGrafter"/>
</dbReference>
<feature type="transmembrane region" description="Helical" evidence="7">
    <location>
        <begin position="365"/>
        <end position="385"/>
    </location>
</feature>
<comment type="subcellular location">
    <subcellularLocation>
        <location evidence="1">Cell membrane</location>
        <topology evidence="1">Multi-pass membrane protein</topology>
    </subcellularLocation>
</comment>
<dbReference type="KEGG" id="asag:FGM00_18055"/>
<dbReference type="Pfam" id="PF02687">
    <property type="entry name" value="FtsX"/>
    <property type="match status" value="1"/>
</dbReference>
<keyword evidence="6 7" id="KW-0472">Membrane</keyword>
<dbReference type="RefSeq" id="WP_138854262.1">
    <property type="nucleotide sequence ID" value="NZ_CP040710.1"/>
</dbReference>
<name>A0A5B7ST22_9FLAO</name>
<protein>
    <submittedName>
        <fullName evidence="9">ABC transporter permease</fullName>
    </submittedName>
</protein>
<keyword evidence="3" id="KW-1003">Cell membrane</keyword>
<evidence type="ECO:0000313" key="10">
    <source>
        <dbReference type="Proteomes" id="UP000310017"/>
    </source>
</evidence>
<dbReference type="OrthoDB" id="1522724at2"/>
<feature type="domain" description="ABC3 transporter permease C-terminal" evidence="8">
    <location>
        <begin position="276"/>
        <end position="392"/>
    </location>
</feature>
<dbReference type="PANTHER" id="PTHR30489:SF0">
    <property type="entry name" value="LIPOPROTEIN-RELEASING SYSTEM TRANSMEMBRANE PROTEIN LOLE"/>
    <property type="match status" value="1"/>
</dbReference>
<evidence type="ECO:0000313" key="9">
    <source>
        <dbReference type="EMBL" id="QCX01925.1"/>
    </source>
</evidence>
<dbReference type="InterPro" id="IPR003838">
    <property type="entry name" value="ABC3_permease_C"/>
</dbReference>
<feature type="transmembrane region" description="Helical" evidence="7">
    <location>
        <begin position="319"/>
        <end position="345"/>
    </location>
</feature>
<evidence type="ECO:0000256" key="1">
    <source>
        <dbReference type="ARBA" id="ARBA00004651"/>
    </source>
</evidence>
<accession>A0A5B7ST22</accession>